<gene>
    <name evidence="1" type="ORF">CTEN210_10270</name>
</gene>
<sequence length="249" mass="29355">MGKKGKRSKKEDAKKAAHKIIRESDTLMQGAIKDYKDHMYSKSANESREAIRLLESKKELMEYTSYEHLLAFYILMTLEYKRRNYNAALDCYNDIMSKSRHISSLRDAALLYYQLLMLRLNGQECQLSNFIHHIPRDGKTATIICFEATLAFRAHKMYDSAIQLEMTCGRLLWNPLESKLSLALTYLEQYRVEYHQRSQMREEDFSTMRSLIVSIQEDYVEFGMRNGFILRSFSSSFRSFASLYFLWAL</sequence>
<reference evidence="1 2" key="1">
    <citation type="journal article" date="2021" name="Sci. Rep.">
        <title>The genome of the diatom Chaetoceros tenuissimus carries an ancient integrated fragment of an extant virus.</title>
        <authorList>
            <person name="Hongo Y."/>
            <person name="Kimura K."/>
            <person name="Takaki Y."/>
            <person name="Yoshida Y."/>
            <person name="Baba S."/>
            <person name="Kobayashi G."/>
            <person name="Nagasaki K."/>
            <person name="Hano T."/>
            <person name="Tomaru Y."/>
        </authorList>
    </citation>
    <scope>NUCLEOTIDE SEQUENCE [LARGE SCALE GENOMIC DNA]</scope>
    <source>
        <strain evidence="1 2">NIES-3715</strain>
    </source>
</reference>
<organism evidence="1 2">
    <name type="scientific">Chaetoceros tenuissimus</name>
    <dbReference type="NCBI Taxonomy" id="426638"/>
    <lineage>
        <taxon>Eukaryota</taxon>
        <taxon>Sar</taxon>
        <taxon>Stramenopiles</taxon>
        <taxon>Ochrophyta</taxon>
        <taxon>Bacillariophyta</taxon>
        <taxon>Coscinodiscophyceae</taxon>
        <taxon>Chaetocerotophycidae</taxon>
        <taxon>Chaetocerotales</taxon>
        <taxon>Chaetocerotaceae</taxon>
        <taxon>Chaetoceros</taxon>
    </lineage>
</organism>
<accession>A0AAD3H8F7</accession>
<comment type="caution">
    <text evidence="1">The sequence shown here is derived from an EMBL/GenBank/DDBJ whole genome shotgun (WGS) entry which is preliminary data.</text>
</comment>
<dbReference type="Proteomes" id="UP001054902">
    <property type="component" value="Unassembled WGS sequence"/>
</dbReference>
<dbReference type="AlphaFoldDB" id="A0AAD3H8F7"/>
<name>A0AAD3H8F7_9STRA</name>
<protein>
    <submittedName>
        <fullName evidence="1">Uncharacterized protein</fullName>
    </submittedName>
</protein>
<keyword evidence="2" id="KW-1185">Reference proteome</keyword>
<evidence type="ECO:0000313" key="1">
    <source>
        <dbReference type="EMBL" id="GFH53794.1"/>
    </source>
</evidence>
<dbReference type="EMBL" id="BLLK01000047">
    <property type="protein sequence ID" value="GFH53794.1"/>
    <property type="molecule type" value="Genomic_DNA"/>
</dbReference>
<evidence type="ECO:0000313" key="2">
    <source>
        <dbReference type="Proteomes" id="UP001054902"/>
    </source>
</evidence>
<proteinExistence type="predicted"/>